<accession>A0A4R0YIE2</accession>
<comment type="caution">
    <text evidence="2">The sequence shown here is derived from an EMBL/GenBank/DDBJ whole genome shotgun (WGS) entry which is preliminary data.</text>
</comment>
<proteinExistence type="predicted"/>
<keyword evidence="1" id="KW-0732">Signal</keyword>
<gene>
    <name evidence="2" type="ORF">EZM97_26490</name>
</gene>
<reference evidence="2 3" key="1">
    <citation type="submission" date="2019-02" db="EMBL/GenBank/DDBJ databases">
        <title>Dyella amyloliquefaciens sp. nov., isolated from forest soil.</title>
        <authorList>
            <person name="Gao Z.-H."/>
            <person name="Qiu L.-H."/>
        </authorList>
    </citation>
    <scope>NUCLEOTIDE SEQUENCE [LARGE SCALE GENOMIC DNA]</scope>
    <source>
        <strain evidence="2 3">KACC 12747</strain>
    </source>
</reference>
<evidence type="ECO:0000313" key="2">
    <source>
        <dbReference type="EMBL" id="TCI08200.1"/>
    </source>
</evidence>
<organism evidence="2 3">
    <name type="scientific">Dyella soli</name>
    <dbReference type="NCBI Taxonomy" id="522319"/>
    <lineage>
        <taxon>Bacteria</taxon>
        <taxon>Pseudomonadati</taxon>
        <taxon>Pseudomonadota</taxon>
        <taxon>Gammaproteobacteria</taxon>
        <taxon>Lysobacterales</taxon>
        <taxon>Rhodanobacteraceae</taxon>
        <taxon>Dyella</taxon>
    </lineage>
</organism>
<feature type="signal peptide" evidence="1">
    <location>
        <begin position="1"/>
        <end position="21"/>
    </location>
</feature>
<dbReference type="PROSITE" id="PS51257">
    <property type="entry name" value="PROKAR_LIPOPROTEIN"/>
    <property type="match status" value="1"/>
</dbReference>
<dbReference type="InterPro" id="IPR009576">
    <property type="entry name" value="Biofilm_formation_YgiB"/>
</dbReference>
<sequence>MKRSRTAALLLMSATPLLLTACQGDEDLTREGLFTSVDSCAAQTGDRATCQQAFDKSQAEAAKDAPQFASREECAKNYDWDRCAEQKDSGGHSFFGPMMAGFFISQMMRNGSPMAGFNSGPAWRNSAGAWQRPDPGTGGASGVYSGSRAGAKMVPVTATPDRAMTVTRGGFGSSFGSRSAGG</sequence>
<dbReference type="Proteomes" id="UP000291822">
    <property type="component" value="Unassembled WGS sequence"/>
</dbReference>
<evidence type="ECO:0000313" key="3">
    <source>
        <dbReference type="Proteomes" id="UP000291822"/>
    </source>
</evidence>
<evidence type="ECO:0000256" key="1">
    <source>
        <dbReference type="SAM" id="SignalP"/>
    </source>
</evidence>
<keyword evidence="3" id="KW-1185">Reference proteome</keyword>
<dbReference type="AlphaFoldDB" id="A0A4R0YIE2"/>
<dbReference type="RefSeq" id="WP_131151858.1">
    <property type="nucleotide sequence ID" value="NZ_SJTG01000004.1"/>
</dbReference>
<dbReference type="Pfam" id="PF06693">
    <property type="entry name" value="DUF1190"/>
    <property type="match status" value="1"/>
</dbReference>
<dbReference type="EMBL" id="SJTG01000004">
    <property type="protein sequence ID" value="TCI08200.1"/>
    <property type="molecule type" value="Genomic_DNA"/>
</dbReference>
<protein>
    <submittedName>
        <fullName evidence="2">DUF1190 domain-containing protein</fullName>
    </submittedName>
</protein>
<name>A0A4R0YIE2_9GAMM</name>
<feature type="chain" id="PRO_5020772655" evidence="1">
    <location>
        <begin position="22"/>
        <end position="182"/>
    </location>
</feature>